<protein>
    <recommendedName>
        <fullName evidence="3">Autoinducer 2-binding periplasmic protein LuxP</fullName>
    </recommendedName>
</protein>
<dbReference type="PANTHER" id="PTHR30036">
    <property type="entry name" value="D-XYLOSE-BINDING PERIPLASMIC PROTEIN"/>
    <property type="match status" value="1"/>
</dbReference>
<dbReference type="Proteomes" id="UP000838748">
    <property type="component" value="Unassembled WGS sequence"/>
</dbReference>
<dbReference type="InterPro" id="IPR025997">
    <property type="entry name" value="SBP_2_dom"/>
</dbReference>
<dbReference type="PANTHER" id="PTHR30036:SF7">
    <property type="entry name" value="ABC TRANSPORTER PERIPLASMIC-BINDING PROTEIN YPHF"/>
    <property type="match status" value="1"/>
</dbReference>
<evidence type="ECO:0000313" key="7">
    <source>
        <dbReference type="Proteomes" id="UP000838748"/>
    </source>
</evidence>
<reference evidence="6" key="1">
    <citation type="submission" date="2021-11" db="EMBL/GenBank/DDBJ databases">
        <authorList>
            <person name="Rodrigo-Torres L."/>
            <person name="Arahal R. D."/>
            <person name="Lucena T."/>
        </authorList>
    </citation>
    <scope>NUCLEOTIDE SEQUENCE</scope>
    <source>
        <strain evidence="6">CECT 7928</strain>
    </source>
</reference>
<feature type="chain" id="PRO_5046412885" description="Autoinducer 2-binding periplasmic protein LuxP" evidence="4">
    <location>
        <begin position="23"/>
        <end position="335"/>
    </location>
</feature>
<evidence type="ECO:0000256" key="4">
    <source>
        <dbReference type="SAM" id="SignalP"/>
    </source>
</evidence>
<dbReference type="EMBL" id="CAKLDM010000002">
    <property type="protein sequence ID" value="CAH0538959.1"/>
    <property type="molecule type" value="Genomic_DNA"/>
</dbReference>
<evidence type="ECO:0000256" key="3">
    <source>
        <dbReference type="ARBA" id="ARBA00022181"/>
    </source>
</evidence>
<evidence type="ECO:0000313" key="6">
    <source>
        <dbReference type="EMBL" id="CAH0538959.1"/>
    </source>
</evidence>
<sequence>MRNLFYTTVFVLLVNTSHLATAETLRFALIPKEENNPFFLASRDGCISAAKELKNVQCIFRGPSSIDVRRQDQILSELIEEGVDGIAIAVSQSDFLASNSIHKALKLGIPIITYDADFSKESLTKNPNLRASYIGTNDYELGKALGEQLKAELPEGGNIIIQSGRPDSPNLNLRVMGVRAALSGKDDASLIDKLLNGENGWKEFSKPLYNFGQFERAQTDLKNVLAAHKRKNIAAIVAVGGWTQFLSSYRDIVEPYQQAIANKEIVLITADTADEQLVYLKDKLANGNVGQNPYKMGRQAIMTLHRLSQKQPVAEVVYIPMTYCTPQNFATCTKH</sequence>
<name>A0ABN8E6G0_9VIBR</name>
<comment type="caution">
    <text evidence="6">The sequence shown here is derived from an EMBL/GenBank/DDBJ whole genome shotgun (WGS) entry which is preliminary data.</text>
</comment>
<evidence type="ECO:0000256" key="1">
    <source>
        <dbReference type="ARBA" id="ARBA00004418"/>
    </source>
</evidence>
<feature type="domain" description="Periplasmic binding protein" evidence="5">
    <location>
        <begin position="27"/>
        <end position="311"/>
    </location>
</feature>
<comment type="subcellular location">
    <subcellularLocation>
        <location evidence="1">Periplasm</location>
    </subcellularLocation>
</comment>
<keyword evidence="7" id="KW-1185">Reference proteome</keyword>
<evidence type="ECO:0000256" key="2">
    <source>
        <dbReference type="ARBA" id="ARBA00007639"/>
    </source>
</evidence>
<evidence type="ECO:0000259" key="5">
    <source>
        <dbReference type="Pfam" id="PF13407"/>
    </source>
</evidence>
<dbReference type="RefSeq" id="WP_237361117.1">
    <property type="nucleotide sequence ID" value="NZ_CAKLDM010000002.1"/>
</dbReference>
<gene>
    <name evidence="6" type="ORF">VMF7928_01789</name>
</gene>
<dbReference type="SUPFAM" id="SSF53822">
    <property type="entry name" value="Periplasmic binding protein-like I"/>
    <property type="match status" value="1"/>
</dbReference>
<dbReference type="InterPro" id="IPR050555">
    <property type="entry name" value="Bact_Solute-Bind_Prot2"/>
</dbReference>
<dbReference type="InterPro" id="IPR028082">
    <property type="entry name" value="Peripla_BP_I"/>
</dbReference>
<dbReference type="Gene3D" id="3.40.50.2300">
    <property type="match status" value="2"/>
</dbReference>
<keyword evidence="4" id="KW-0732">Signal</keyword>
<feature type="signal peptide" evidence="4">
    <location>
        <begin position="1"/>
        <end position="22"/>
    </location>
</feature>
<comment type="similarity">
    <text evidence="2">Belongs to the bacterial solute-binding protein 2 family.</text>
</comment>
<accession>A0ABN8E6G0</accession>
<proteinExistence type="inferred from homology"/>
<dbReference type="Pfam" id="PF13407">
    <property type="entry name" value="Peripla_BP_4"/>
    <property type="match status" value="1"/>
</dbReference>
<organism evidence="6 7">
    <name type="scientific">Vibrio marisflavi CECT 7928</name>
    <dbReference type="NCBI Taxonomy" id="634439"/>
    <lineage>
        <taxon>Bacteria</taxon>
        <taxon>Pseudomonadati</taxon>
        <taxon>Pseudomonadota</taxon>
        <taxon>Gammaproteobacteria</taxon>
        <taxon>Vibrionales</taxon>
        <taxon>Vibrionaceae</taxon>
        <taxon>Vibrio</taxon>
    </lineage>
</organism>